<protein>
    <recommendedName>
        <fullName evidence="2">Transposase IS66 central domain-containing protein</fullName>
    </recommendedName>
</protein>
<evidence type="ECO:0000313" key="4">
    <source>
        <dbReference type="Proteomes" id="UP001152604"/>
    </source>
</evidence>
<reference evidence="3" key="1">
    <citation type="submission" date="2022-03" db="EMBL/GenBank/DDBJ databases">
        <authorList>
            <person name="Brunel B."/>
        </authorList>
    </citation>
    <scope>NUCLEOTIDE SEQUENCE</scope>
    <source>
        <strain evidence="3">STM4922sample</strain>
    </source>
</reference>
<evidence type="ECO:0000259" key="2">
    <source>
        <dbReference type="Pfam" id="PF03050"/>
    </source>
</evidence>
<dbReference type="Pfam" id="PF03050">
    <property type="entry name" value="DDE_Tnp_IS66"/>
    <property type="match status" value="1"/>
</dbReference>
<dbReference type="EMBL" id="CAKXZS010000036">
    <property type="protein sequence ID" value="CAH2405908.1"/>
    <property type="molecule type" value="Genomic_DNA"/>
</dbReference>
<feature type="region of interest" description="Disordered" evidence="1">
    <location>
        <begin position="73"/>
        <end position="113"/>
    </location>
</feature>
<evidence type="ECO:0000256" key="1">
    <source>
        <dbReference type="SAM" id="MobiDB-lite"/>
    </source>
</evidence>
<sequence>MSMRRMAERPIAHLAGFVGIVEPWLREKLGLTSQKTKLAEAIRYTLSRWQGLIRFLDALDPSDRIQRKNALVAGSEAVPSAAPSSPRSSKPQAQQCRAALPSRRAHKDFQHAPHSAPQFAIVLPASGADQRCHVKTARPA</sequence>
<keyword evidence="4" id="KW-1185">Reference proteome</keyword>
<dbReference type="Proteomes" id="UP001152604">
    <property type="component" value="Unassembled WGS sequence"/>
</dbReference>
<feature type="compositionally biased region" description="Low complexity" evidence="1">
    <location>
        <begin position="73"/>
        <end position="93"/>
    </location>
</feature>
<gene>
    <name evidence="3" type="ORF">MES4922_410025</name>
</gene>
<comment type="caution">
    <text evidence="3">The sequence shown here is derived from an EMBL/GenBank/DDBJ whole genome shotgun (WGS) entry which is preliminary data.</text>
</comment>
<proteinExistence type="predicted"/>
<dbReference type="InterPro" id="IPR004291">
    <property type="entry name" value="Transposase_IS66_central"/>
</dbReference>
<name>A0ABM9SFX7_9HYPH</name>
<evidence type="ECO:0000313" key="3">
    <source>
        <dbReference type="EMBL" id="CAH2405908.1"/>
    </source>
</evidence>
<organism evidence="3 4">
    <name type="scientific">Mesorhizobium ventifaucium</name>
    <dbReference type="NCBI Taxonomy" id="666020"/>
    <lineage>
        <taxon>Bacteria</taxon>
        <taxon>Pseudomonadati</taxon>
        <taxon>Pseudomonadota</taxon>
        <taxon>Alphaproteobacteria</taxon>
        <taxon>Hyphomicrobiales</taxon>
        <taxon>Phyllobacteriaceae</taxon>
        <taxon>Mesorhizobium</taxon>
    </lineage>
</organism>
<accession>A0ABM9SFX7</accession>
<feature type="domain" description="Transposase IS66 central" evidence="2">
    <location>
        <begin position="20"/>
        <end position="58"/>
    </location>
</feature>